<dbReference type="HAMAP" id="MF_01430">
    <property type="entry name" value="OM_assembly_BamA"/>
    <property type="match status" value="1"/>
</dbReference>
<dbReference type="PROSITE" id="PS51779">
    <property type="entry name" value="POTRA"/>
    <property type="match status" value="5"/>
</dbReference>
<evidence type="ECO:0000256" key="4">
    <source>
        <dbReference type="ARBA" id="ARBA00022729"/>
    </source>
</evidence>
<dbReference type="RefSeq" id="WP_127029385.1">
    <property type="nucleotide sequence ID" value="NZ_RYFG02000095.1"/>
</dbReference>
<keyword evidence="3 8" id="KW-0812">Transmembrane</keyword>
<keyword evidence="12" id="KW-1185">Reference proteome</keyword>
<evidence type="ECO:0000256" key="6">
    <source>
        <dbReference type="ARBA" id="ARBA00023136"/>
    </source>
</evidence>
<dbReference type="PANTHER" id="PTHR12815:SF23">
    <property type="entry name" value="OUTER MEMBRANE PROTEIN ASSEMBLY FACTOR BAMA"/>
    <property type="match status" value="1"/>
</dbReference>
<feature type="domain" description="POTRA" evidence="10">
    <location>
        <begin position="94"/>
        <end position="174"/>
    </location>
</feature>
<accession>A0ABY3CAN1</accession>
<comment type="similarity">
    <text evidence="8">Belongs to the BamA family.</text>
</comment>
<dbReference type="EMBL" id="RYFG02000095">
    <property type="protein sequence ID" value="TRW94751.1"/>
    <property type="molecule type" value="Genomic_DNA"/>
</dbReference>
<comment type="subunit">
    <text evidence="8">Part of the Bam complex.</text>
</comment>
<dbReference type="NCBIfam" id="TIGR03303">
    <property type="entry name" value="OM_YaeT"/>
    <property type="match status" value="1"/>
</dbReference>
<comment type="function">
    <text evidence="8">Part of the outer membrane protein assembly complex, which is involved in assembly and insertion of beta-barrel proteins into the outer membrane.</text>
</comment>
<sequence precursor="true">MKLNTLSRLLLLALLVSQTAKGDEEFIVEDIQVKGLQRISVGTVYNYLPVNVGERFSLDNVGPAIKALFKTGFFKDISLEREGSTLVVNVVERPSIAKIIFEGNKDLSKDDLTKALKKIGLAEGKVFDQQVLDKVEQELSRQYFSHGKYGLKITTEVSNLTRNRVGIHIKISEGRVAKIKQINIVGNSVFDDETLLRNLELSTSNLLSFYTKNDQYSKQKLQADLETLRSYYLDRGYINFNIESTQVAITPDKKDIYVTINVKEGDIYKLEKVKLAGNLVVDPPELIKLVKVGPGETFSRKNATETSKALSDRLGDDGYAFANVNMVPEINEAQKTVDMTFFVDPGKRVYVRRINMKGNSKTRDEVLRREMRQMESSWASSSKIERSKTRLERLGYFEEVNVETPPVQGTADQIDVNYTVIEKPSGNLSAGIGFSQTQGIVLNANIAQDNVFGSGKRVNVAFNNSTYITSYQFGFYNPYFTVDGVSQGYNLGYTKRNAGAVNIANYSTNVANAGVNFGIPLNEFDSLRFDFDLKHTALSTTAYSSNQICDFINGNNGMDACSNISNGYAPPGTVPNSRPIVKAIGDSFLTFAPAIGWTHDTLNRAIFPNKGGQQRFSALATVPGSDLEYYKIGYKHQLYFPLAKDFTFRVQAEAGYGNGYGKTDSLPFFENYFGGGTGSIRGFKNNTVGPRDSNGYPFGGSSKIIGNAELFFPVPFMPETKSVRLGTFLDAGSISNGFKTNNLKYSVGVSGEWLSPFGALSVSAALPLNAKSTTTAADGTVTGDQKQMFQFNFGQNF</sequence>
<feature type="domain" description="POTRA" evidence="10">
    <location>
        <begin position="177"/>
        <end position="265"/>
    </location>
</feature>
<comment type="caution">
    <text evidence="11">The sequence shown here is derived from an EMBL/GenBank/DDBJ whole genome shotgun (WGS) entry which is preliminary data.</text>
</comment>
<dbReference type="Pfam" id="PF01103">
    <property type="entry name" value="Omp85"/>
    <property type="match status" value="1"/>
</dbReference>
<feature type="signal peptide" evidence="8">
    <location>
        <begin position="1"/>
        <end position="22"/>
    </location>
</feature>
<dbReference type="InterPro" id="IPR023707">
    <property type="entry name" value="OM_assembly_BamA"/>
</dbReference>
<evidence type="ECO:0000256" key="7">
    <source>
        <dbReference type="ARBA" id="ARBA00023237"/>
    </source>
</evidence>
<keyword evidence="7 8" id="KW-0998">Cell outer membrane</keyword>
<dbReference type="InterPro" id="IPR039910">
    <property type="entry name" value="D15-like"/>
</dbReference>
<keyword evidence="5 8" id="KW-0677">Repeat</keyword>
<evidence type="ECO:0000256" key="9">
    <source>
        <dbReference type="NCBIfam" id="TIGR03303"/>
    </source>
</evidence>
<evidence type="ECO:0000256" key="2">
    <source>
        <dbReference type="ARBA" id="ARBA00022452"/>
    </source>
</evidence>
<keyword evidence="4 8" id="KW-0732">Signal</keyword>
<dbReference type="InterPro" id="IPR000184">
    <property type="entry name" value="Bac_surfAg_D15"/>
</dbReference>
<dbReference type="PANTHER" id="PTHR12815">
    <property type="entry name" value="SORTING AND ASSEMBLY MACHINERY SAMM50 PROTEIN FAMILY MEMBER"/>
    <property type="match status" value="1"/>
</dbReference>
<dbReference type="PIRSF" id="PIRSF006076">
    <property type="entry name" value="OM_assembly_OMP85"/>
    <property type="match status" value="1"/>
</dbReference>
<protein>
    <recommendedName>
        <fullName evidence="8 9">Outer membrane protein assembly factor BamA</fullName>
    </recommendedName>
</protein>
<evidence type="ECO:0000259" key="10">
    <source>
        <dbReference type="PROSITE" id="PS51779"/>
    </source>
</evidence>
<feature type="domain" description="POTRA" evidence="10">
    <location>
        <begin position="268"/>
        <end position="346"/>
    </location>
</feature>
<proteinExistence type="inferred from homology"/>
<organism evidence="11 12">
    <name type="scientific">Candidatus Methylobacter oryzae</name>
    <dbReference type="NCBI Taxonomy" id="2497749"/>
    <lineage>
        <taxon>Bacteria</taxon>
        <taxon>Pseudomonadati</taxon>
        <taxon>Pseudomonadota</taxon>
        <taxon>Gammaproteobacteria</taxon>
        <taxon>Methylococcales</taxon>
        <taxon>Methylococcaceae</taxon>
        <taxon>Methylobacter</taxon>
    </lineage>
</organism>
<reference evidence="11 12" key="1">
    <citation type="journal article" date="2019" name="Antonie Van Leeuwenhoek">
        <title>Description of 'Ca. Methylobacter oryzae' KRF1, a novel species from the environmentally important Methylobacter clade 2.</title>
        <authorList>
            <person name="Khatri K."/>
            <person name="Mohite J.A."/>
            <person name="Pandit P.S."/>
            <person name="Bahulikar R."/>
            <person name="Rahalkar M.C."/>
        </authorList>
    </citation>
    <scope>NUCLEOTIDE SEQUENCE [LARGE SCALE GENOMIC DNA]</scope>
    <source>
        <strain evidence="11 12">KRF1</strain>
    </source>
</reference>
<feature type="domain" description="POTRA" evidence="10">
    <location>
        <begin position="349"/>
        <end position="423"/>
    </location>
</feature>
<dbReference type="InterPro" id="IPR010827">
    <property type="entry name" value="BamA/TamA_POTRA"/>
</dbReference>
<dbReference type="Pfam" id="PF07244">
    <property type="entry name" value="POTRA"/>
    <property type="match status" value="4"/>
</dbReference>
<dbReference type="Proteomes" id="UP000733744">
    <property type="component" value="Unassembled WGS sequence"/>
</dbReference>
<evidence type="ECO:0000313" key="12">
    <source>
        <dbReference type="Proteomes" id="UP000733744"/>
    </source>
</evidence>
<dbReference type="Gene3D" id="2.40.160.50">
    <property type="entry name" value="membrane protein fhac: a member of the omp85/tpsb transporter family"/>
    <property type="match status" value="1"/>
</dbReference>
<comment type="subcellular location">
    <subcellularLocation>
        <location evidence="8">Cell outer membrane</location>
    </subcellularLocation>
    <subcellularLocation>
        <location evidence="1">Membrane</location>
    </subcellularLocation>
</comment>
<dbReference type="Gene3D" id="3.10.20.310">
    <property type="entry name" value="membrane protein fhac"/>
    <property type="match status" value="5"/>
</dbReference>
<evidence type="ECO:0000256" key="5">
    <source>
        <dbReference type="ARBA" id="ARBA00022737"/>
    </source>
</evidence>
<evidence type="ECO:0000256" key="3">
    <source>
        <dbReference type="ARBA" id="ARBA00022692"/>
    </source>
</evidence>
<keyword evidence="6 8" id="KW-0472">Membrane</keyword>
<gene>
    <name evidence="8 11" type="primary">bamA</name>
    <name evidence="11" type="ORF">EKO24_011070</name>
</gene>
<evidence type="ECO:0000256" key="1">
    <source>
        <dbReference type="ARBA" id="ARBA00004370"/>
    </source>
</evidence>
<feature type="chain" id="PRO_5044917673" description="Outer membrane protein assembly factor BamA" evidence="8">
    <location>
        <begin position="23"/>
        <end position="797"/>
    </location>
</feature>
<name>A0ABY3CAN1_9GAMM</name>
<keyword evidence="2 8" id="KW-1134">Transmembrane beta strand</keyword>
<evidence type="ECO:0000256" key="8">
    <source>
        <dbReference type="HAMAP-Rule" id="MF_01430"/>
    </source>
</evidence>
<dbReference type="InterPro" id="IPR034746">
    <property type="entry name" value="POTRA"/>
</dbReference>
<evidence type="ECO:0000313" key="11">
    <source>
        <dbReference type="EMBL" id="TRW94751.1"/>
    </source>
</evidence>
<feature type="domain" description="POTRA" evidence="10">
    <location>
        <begin position="26"/>
        <end position="93"/>
    </location>
</feature>